<evidence type="ECO:0000313" key="2">
    <source>
        <dbReference type="EMBL" id="NML40103.1"/>
    </source>
</evidence>
<gene>
    <name evidence="2" type="ORF">HHL17_23080</name>
</gene>
<proteinExistence type="predicted"/>
<evidence type="ECO:0000259" key="1">
    <source>
        <dbReference type="PROSITE" id="PS51412"/>
    </source>
</evidence>
<feature type="domain" description="MACPF" evidence="1">
    <location>
        <begin position="28"/>
        <end position="353"/>
    </location>
</feature>
<sequence length="475" mass="52286">MKTSKGNLIARIQKQPNFLTFKNLFVCGLAALLTVTGCKKTALDKGEGPLTHPRSAGDGKNDLLGYGYDVTGEYANSSASTYSVFNADALKRDYPTRVEWDLSSKQEGILTSGEDAESYLKKRALKVSSTVGVSAFKATITASFSSSDAFSSKYVYSSFNLIIQQKRAKINADITLLKQYLQPTFIADVKNNSAQAIVDKYGTHVLTDIILGAKLEVMYRSETVKEDRAQAASAGVDVGVGKVFSINTGFNYSDSSTKSNYGQSLHYKTYGGEPSKSLIGDISIGTDIPKVNVKDWQASSSLDNAELIDFGPNGLVPLYEFIDDPIKKEAVKTYIAQYLKANQVVLINEVYARFTYENAHTSSNGSRLADVYIRLYDRDKKTLKATPTDLAVNVVSEWNFQGPYKQNEDPSWFETHGLYFFSIKVPAGQNSVLYAKDCGVYSSGKGTWGAFPIWAYFVALRGNGYQPLNDTNPWQ</sequence>
<dbReference type="InterPro" id="IPR020864">
    <property type="entry name" value="MACPF"/>
</dbReference>
<protein>
    <recommendedName>
        <fullName evidence="1">MACPF domain-containing protein</fullName>
    </recommendedName>
</protein>
<dbReference type="Proteomes" id="UP000583266">
    <property type="component" value="Unassembled WGS sequence"/>
</dbReference>
<name>A0A848GTP1_9BACT</name>
<organism evidence="2 3">
    <name type="scientific">Chitinophaga fulva</name>
    <dbReference type="NCBI Taxonomy" id="2728842"/>
    <lineage>
        <taxon>Bacteria</taxon>
        <taxon>Pseudomonadati</taxon>
        <taxon>Bacteroidota</taxon>
        <taxon>Chitinophagia</taxon>
        <taxon>Chitinophagales</taxon>
        <taxon>Chitinophagaceae</taxon>
        <taxon>Chitinophaga</taxon>
    </lineage>
</organism>
<reference evidence="2 3" key="1">
    <citation type="submission" date="2020-04" db="EMBL/GenBank/DDBJ databases">
        <title>Chitinophaga sp. G-6-1-13 sp. nov., isolated from soil.</title>
        <authorList>
            <person name="Dahal R.H."/>
            <person name="Chaudhary D.K."/>
        </authorList>
    </citation>
    <scope>NUCLEOTIDE SEQUENCE [LARGE SCALE GENOMIC DNA]</scope>
    <source>
        <strain evidence="2 3">G-6-1-13</strain>
    </source>
</reference>
<dbReference type="Pfam" id="PF01823">
    <property type="entry name" value="MACPF"/>
    <property type="match status" value="1"/>
</dbReference>
<accession>A0A848GTP1</accession>
<keyword evidence="3" id="KW-1185">Reference proteome</keyword>
<dbReference type="RefSeq" id="WP_169227138.1">
    <property type="nucleotide sequence ID" value="NZ_JABBGC010000002.1"/>
</dbReference>
<dbReference type="EMBL" id="JABBGC010000002">
    <property type="protein sequence ID" value="NML40103.1"/>
    <property type="molecule type" value="Genomic_DNA"/>
</dbReference>
<evidence type="ECO:0000313" key="3">
    <source>
        <dbReference type="Proteomes" id="UP000583266"/>
    </source>
</evidence>
<comment type="caution">
    <text evidence="2">The sequence shown here is derived from an EMBL/GenBank/DDBJ whole genome shotgun (WGS) entry which is preliminary data.</text>
</comment>
<dbReference type="AlphaFoldDB" id="A0A848GTP1"/>
<dbReference type="PROSITE" id="PS51412">
    <property type="entry name" value="MACPF_2"/>
    <property type="match status" value="1"/>
</dbReference>